<dbReference type="PANTHER" id="PTHR12499">
    <property type="entry name" value="OPTIC ATROPHY 3 PROTEIN OPA3"/>
    <property type="match status" value="1"/>
</dbReference>
<evidence type="ECO:0000313" key="4">
    <source>
        <dbReference type="Proteomes" id="UP000489600"/>
    </source>
</evidence>
<dbReference type="OrthoDB" id="2129069at2759"/>
<evidence type="ECO:0000256" key="1">
    <source>
        <dbReference type="SAM" id="Coils"/>
    </source>
</evidence>
<evidence type="ECO:0000313" key="3">
    <source>
        <dbReference type="EMBL" id="VVB06122.1"/>
    </source>
</evidence>
<dbReference type="InterPro" id="IPR010754">
    <property type="entry name" value="OPA3-like"/>
</dbReference>
<proteinExistence type="predicted"/>
<reference evidence="3" key="1">
    <citation type="submission" date="2019-07" db="EMBL/GenBank/DDBJ databases">
        <authorList>
            <person name="Dittberner H."/>
        </authorList>
    </citation>
    <scope>NUCLEOTIDE SEQUENCE [LARGE SCALE GENOMIC DNA]</scope>
</reference>
<gene>
    <name evidence="3" type="ORF">ANE_LOCUS16566</name>
</gene>
<feature type="chain" id="PRO_5022099825" description="OPA3-like protein" evidence="2">
    <location>
        <begin position="25"/>
        <end position="194"/>
    </location>
</feature>
<keyword evidence="4" id="KW-1185">Reference proteome</keyword>
<name>A0A565BXK6_9BRAS</name>
<dbReference type="PANTHER" id="PTHR12499:SF24">
    <property type="entry name" value="OPTIC ATROPHY 3 PROTEIN (OPA3)"/>
    <property type="match status" value="1"/>
</dbReference>
<keyword evidence="2" id="KW-0732">Signal</keyword>
<dbReference type="Proteomes" id="UP000489600">
    <property type="component" value="Unassembled WGS sequence"/>
</dbReference>
<dbReference type="EMBL" id="CABITT030000005">
    <property type="protein sequence ID" value="VVB06122.1"/>
    <property type="molecule type" value="Genomic_DNA"/>
</dbReference>
<protein>
    <recommendedName>
        <fullName evidence="5">OPA3-like protein</fullName>
    </recommendedName>
</protein>
<dbReference type="Pfam" id="PF07047">
    <property type="entry name" value="OPA3"/>
    <property type="match status" value="1"/>
</dbReference>
<dbReference type="GO" id="GO:0019216">
    <property type="term" value="P:regulation of lipid metabolic process"/>
    <property type="evidence" value="ECO:0007669"/>
    <property type="project" value="TreeGrafter"/>
</dbReference>
<comment type="caution">
    <text evidence="3">The sequence shown here is derived from an EMBL/GenBank/DDBJ whole genome shotgun (WGS) entry which is preliminary data.</text>
</comment>
<dbReference type="AlphaFoldDB" id="A0A565BXK6"/>
<feature type="signal peptide" evidence="2">
    <location>
        <begin position="1"/>
        <end position="24"/>
    </location>
</feature>
<evidence type="ECO:0000256" key="2">
    <source>
        <dbReference type="SAM" id="SignalP"/>
    </source>
</evidence>
<evidence type="ECO:0008006" key="5">
    <source>
        <dbReference type="Google" id="ProtNLM"/>
    </source>
</evidence>
<keyword evidence="1" id="KW-0175">Coiled coil</keyword>
<sequence length="194" mass="22235">MSNPNKTLLQQSMVLPLLKLGTLALRTICKPIANRLKKEAGVNPGFRQFIVNIAQANHRFTTKLQRRASGRITDAVIRPLNEERAVQAAADLLGELFAFTVAGAALVYEVQRNARGEARKEEKRQQELAVFRRRHEKMENEIEEMKQICRAFHEELSKPIEVPKPKELPKPRGLAWLYNFMCYQSAPKEIQQES</sequence>
<organism evidence="3 4">
    <name type="scientific">Arabis nemorensis</name>
    <dbReference type="NCBI Taxonomy" id="586526"/>
    <lineage>
        <taxon>Eukaryota</taxon>
        <taxon>Viridiplantae</taxon>
        <taxon>Streptophyta</taxon>
        <taxon>Embryophyta</taxon>
        <taxon>Tracheophyta</taxon>
        <taxon>Spermatophyta</taxon>
        <taxon>Magnoliopsida</taxon>
        <taxon>eudicotyledons</taxon>
        <taxon>Gunneridae</taxon>
        <taxon>Pentapetalae</taxon>
        <taxon>rosids</taxon>
        <taxon>malvids</taxon>
        <taxon>Brassicales</taxon>
        <taxon>Brassicaceae</taxon>
        <taxon>Arabideae</taxon>
        <taxon>Arabis</taxon>
    </lineage>
</organism>
<accession>A0A565BXK6</accession>
<dbReference type="GO" id="GO:0005739">
    <property type="term" value="C:mitochondrion"/>
    <property type="evidence" value="ECO:0007669"/>
    <property type="project" value="TreeGrafter"/>
</dbReference>
<feature type="coiled-coil region" evidence="1">
    <location>
        <begin position="121"/>
        <end position="155"/>
    </location>
</feature>